<dbReference type="Proteomes" id="UP000051887">
    <property type="component" value="Unassembled WGS sequence"/>
</dbReference>
<organism evidence="4 6">
    <name type="scientific">Thalassovita autumnalis</name>
    <dbReference type="NCBI Taxonomy" id="2072972"/>
    <lineage>
        <taxon>Bacteria</taxon>
        <taxon>Pseudomonadati</taxon>
        <taxon>Pseudomonadota</taxon>
        <taxon>Alphaproteobacteria</taxon>
        <taxon>Rhodobacterales</taxon>
        <taxon>Roseobacteraceae</taxon>
        <taxon>Thalassovita</taxon>
    </lineage>
</organism>
<feature type="domain" description="DUF2314" evidence="2">
    <location>
        <begin position="33"/>
        <end position="151"/>
    </location>
</feature>
<dbReference type="RefSeq" id="WP_058243841.1">
    <property type="nucleotide sequence ID" value="NZ_CYSB01000009.1"/>
</dbReference>
<feature type="signal peptide" evidence="1">
    <location>
        <begin position="1"/>
        <end position="22"/>
    </location>
</feature>
<accession>A0A0P1GBE8</accession>
<evidence type="ECO:0000256" key="1">
    <source>
        <dbReference type="SAM" id="SignalP"/>
    </source>
</evidence>
<reference evidence="4 6" key="2">
    <citation type="submission" date="2015-09" db="EMBL/GenBank/DDBJ databases">
        <authorList>
            <consortium name="Swine Surveillance"/>
        </authorList>
    </citation>
    <scope>NUCLEOTIDE SEQUENCE [LARGE SCALE GENOMIC DNA]</scope>
    <source>
        <strain evidence="4 6">5120</strain>
    </source>
</reference>
<sequence length="165" mass="18057">MRFKSAFAALLLAVTLPMPLIAGDKMVLFAQEDPKMNAAMNEAQSTLDEALALIPLHNGTYNQALTLKVALARSDGAGDEIIWVGKIRPIAGSRFTGNLENTPNHLQGKKLGSKVRFSKSQIADWSISSRGILWGNYTTRVMLPHLPEDEAAYLRTILSKTPLPK</sequence>
<reference evidence="3 5" key="1">
    <citation type="submission" date="2015-09" db="EMBL/GenBank/DDBJ databases">
        <authorList>
            <person name="Rodrigo-Torres L."/>
            <person name="Arahal D.R."/>
        </authorList>
    </citation>
    <scope>NUCLEOTIDE SEQUENCE [LARGE SCALE GENOMIC DNA]</scope>
    <source>
        <strain evidence="3 5">CECT 5118</strain>
    </source>
</reference>
<evidence type="ECO:0000313" key="3">
    <source>
        <dbReference type="EMBL" id="CUH63723.1"/>
    </source>
</evidence>
<proteinExistence type="predicted"/>
<dbReference type="OrthoDB" id="121776at2"/>
<protein>
    <recommendedName>
        <fullName evidence="2">DUF2314 domain-containing protein</fullName>
    </recommendedName>
</protein>
<dbReference type="Pfam" id="PF10077">
    <property type="entry name" value="DUF2314"/>
    <property type="match status" value="1"/>
</dbReference>
<keyword evidence="5" id="KW-1185">Reference proteome</keyword>
<evidence type="ECO:0000313" key="6">
    <source>
        <dbReference type="Proteomes" id="UP000051887"/>
    </source>
</evidence>
<evidence type="ECO:0000259" key="2">
    <source>
        <dbReference type="Pfam" id="PF10077"/>
    </source>
</evidence>
<dbReference type="EMBL" id="CYSB01000009">
    <property type="protein sequence ID" value="CUH63723.1"/>
    <property type="molecule type" value="Genomic_DNA"/>
</dbReference>
<dbReference type="InterPro" id="IPR018756">
    <property type="entry name" value="DUF2314"/>
</dbReference>
<evidence type="ECO:0000313" key="4">
    <source>
        <dbReference type="EMBL" id="CUH72657.1"/>
    </source>
</evidence>
<feature type="chain" id="PRO_5009792643" description="DUF2314 domain-containing protein" evidence="1">
    <location>
        <begin position="23"/>
        <end position="165"/>
    </location>
</feature>
<evidence type="ECO:0000313" key="5">
    <source>
        <dbReference type="Proteomes" id="UP000051086"/>
    </source>
</evidence>
<dbReference type="AlphaFoldDB" id="A0A0P1GBE8"/>
<name>A0A0P1GBE8_9RHOB</name>
<dbReference type="Proteomes" id="UP000051086">
    <property type="component" value="Unassembled WGS sequence"/>
</dbReference>
<keyword evidence="1" id="KW-0732">Signal</keyword>
<gene>
    <name evidence="3" type="ORF">TL5118_00586</name>
    <name evidence="4" type="ORF">TL5120_02454</name>
</gene>
<dbReference type="EMBL" id="CYSC01000034">
    <property type="protein sequence ID" value="CUH72657.1"/>
    <property type="molecule type" value="Genomic_DNA"/>
</dbReference>